<dbReference type="GO" id="GO:0006351">
    <property type="term" value="P:DNA-templated transcription"/>
    <property type="evidence" value="ECO:0007669"/>
    <property type="project" value="TreeGrafter"/>
</dbReference>
<dbReference type="InterPro" id="IPR058163">
    <property type="entry name" value="LysR-type_TF_proteobact-type"/>
</dbReference>
<dbReference type="Gene3D" id="1.10.10.10">
    <property type="entry name" value="Winged helix-like DNA-binding domain superfamily/Winged helix DNA-binding domain"/>
    <property type="match status" value="1"/>
</dbReference>
<evidence type="ECO:0000256" key="4">
    <source>
        <dbReference type="ARBA" id="ARBA00023163"/>
    </source>
</evidence>
<gene>
    <name evidence="6" type="ORF">SAMN04488036_101610</name>
</gene>
<dbReference type="Proteomes" id="UP000198851">
    <property type="component" value="Unassembled WGS sequence"/>
</dbReference>
<comment type="similarity">
    <text evidence="1">Belongs to the LysR transcriptional regulatory family.</text>
</comment>
<dbReference type="InterPro" id="IPR005119">
    <property type="entry name" value="LysR_subst-bd"/>
</dbReference>
<feature type="domain" description="HTH lysR-type" evidence="5">
    <location>
        <begin position="1"/>
        <end position="58"/>
    </location>
</feature>
<organism evidence="6 7">
    <name type="scientific">Shimia haliotis</name>
    <dbReference type="NCBI Taxonomy" id="1280847"/>
    <lineage>
        <taxon>Bacteria</taxon>
        <taxon>Pseudomonadati</taxon>
        <taxon>Pseudomonadota</taxon>
        <taxon>Alphaproteobacteria</taxon>
        <taxon>Rhodobacterales</taxon>
        <taxon>Roseobacteraceae</taxon>
    </lineage>
</organism>
<dbReference type="STRING" id="1280847.SAMN04488036_101610"/>
<dbReference type="GO" id="GO:0003700">
    <property type="term" value="F:DNA-binding transcription factor activity"/>
    <property type="evidence" value="ECO:0007669"/>
    <property type="project" value="InterPro"/>
</dbReference>
<keyword evidence="4" id="KW-0804">Transcription</keyword>
<keyword evidence="3" id="KW-0238">DNA-binding</keyword>
<protein>
    <submittedName>
        <fullName evidence="6">Transcriptional regulator, LysR family</fullName>
    </submittedName>
</protein>
<dbReference type="SUPFAM" id="SSF53850">
    <property type="entry name" value="Periplasmic binding protein-like II"/>
    <property type="match status" value="1"/>
</dbReference>
<dbReference type="SUPFAM" id="SSF46785">
    <property type="entry name" value="Winged helix' DNA-binding domain"/>
    <property type="match status" value="1"/>
</dbReference>
<keyword evidence="7" id="KW-1185">Reference proteome</keyword>
<keyword evidence="2" id="KW-0805">Transcription regulation</keyword>
<dbReference type="Pfam" id="PF00126">
    <property type="entry name" value="HTH_1"/>
    <property type="match status" value="1"/>
</dbReference>
<evidence type="ECO:0000259" key="5">
    <source>
        <dbReference type="PROSITE" id="PS50931"/>
    </source>
</evidence>
<dbReference type="OrthoDB" id="9796526at2"/>
<dbReference type="AlphaFoldDB" id="A0A1I4AW58"/>
<dbReference type="PANTHER" id="PTHR30537:SF3">
    <property type="entry name" value="TRANSCRIPTIONAL REGULATORY PROTEIN"/>
    <property type="match status" value="1"/>
</dbReference>
<dbReference type="Gene3D" id="3.40.190.290">
    <property type="match status" value="1"/>
</dbReference>
<dbReference type="RefSeq" id="WP_093320069.1">
    <property type="nucleotide sequence ID" value="NZ_FOSZ01000001.1"/>
</dbReference>
<evidence type="ECO:0000256" key="3">
    <source>
        <dbReference type="ARBA" id="ARBA00023125"/>
    </source>
</evidence>
<dbReference type="GO" id="GO:0043565">
    <property type="term" value="F:sequence-specific DNA binding"/>
    <property type="evidence" value="ECO:0007669"/>
    <property type="project" value="TreeGrafter"/>
</dbReference>
<evidence type="ECO:0000313" key="6">
    <source>
        <dbReference type="EMBL" id="SFK60101.1"/>
    </source>
</evidence>
<dbReference type="EMBL" id="FOSZ01000001">
    <property type="protein sequence ID" value="SFK60101.1"/>
    <property type="molecule type" value="Genomic_DNA"/>
</dbReference>
<sequence>MDWSAMPYFLAVAREGSLRAAALTLGATHATVDRQVKALESSYGVRLFDRTRGGMSLTLAGESLLPLAESAEDAMNGAKARVLGLDQEAQGTVKVSVPPVLGFDFLPEIFGAFSEAYPDIKLDITVTNKFEDLNRLEADVSIRVAYDVTEDVVGRKLAQTGIGIYCSQRYLESKVPHAGPQGEGLDWVAWTDTDDVQRWASKTPYAKANARHVAREVVMQKEMIRAGMGFGYLPATCVYGEPDFVQMPKTTIDANRWIWLLMHGELRKTARVRRFVDFMGQEIRARRKIISGEDTGAT</sequence>
<dbReference type="InterPro" id="IPR000847">
    <property type="entry name" value="LysR_HTH_N"/>
</dbReference>
<proteinExistence type="inferred from homology"/>
<reference evidence="7" key="1">
    <citation type="submission" date="2016-10" db="EMBL/GenBank/DDBJ databases">
        <authorList>
            <person name="Varghese N."/>
            <person name="Submissions S."/>
        </authorList>
    </citation>
    <scope>NUCLEOTIDE SEQUENCE [LARGE SCALE GENOMIC DNA]</scope>
    <source>
        <strain evidence="7">DSM 28453</strain>
    </source>
</reference>
<evidence type="ECO:0000256" key="2">
    <source>
        <dbReference type="ARBA" id="ARBA00023015"/>
    </source>
</evidence>
<accession>A0A1I4AW58</accession>
<dbReference type="Pfam" id="PF03466">
    <property type="entry name" value="LysR_substrate"/>
    <property type="match status" value="1"/>
</dbReference>
<name>A0A1I4AW58_9RHOB</name>
<dbReference type="PANTHER" id="PTHR30537">
    <property type="entry name" value="HTH-TYPE TRANSCRIPTIONAL REGULATOR"/>
    <property type="match status" value="1"/>
</dbReference>
<dbReference type="InterPro" id="IPR036390">
    <property type="entry name" value="WH_DNA-bd_sf"/>
</dbReference>
<evidence type="ECO:0000256" key="1">
    <source>
        <dbReference type="ARBA" id="ARBA00009437"/>
    </source>
</evidence>
<dbReference type="PROSITE" id="PS50931">
    <property type="entry name" value="HTH_LYSR"/>
    <property type="match status" value="1"/>
</dbReference>
<dbReference type="InterPro" id="IPR036388">
    <property type="entry name" value="WH-like_DNA-bd_sf"/>
</dbReference>
<evidence type="ECO:0000313" key="7">
    <source>
        <dbReference type="Proteomes" id="UP000198851"/>
    </source>
</evidence>